<dbReference type="Gene3D" id="3.30.1150.10">
    <property type="match status" value="1"/>
</dbReference>
<dbReference type="RefSeq" id="WP_188494722.1">
    <property type="nucleotide sequence ID" value="NZ_BMGA01000007.1"/>
</dbReference>
<keyword evidence="1" id="KW-0732">Signal</keyword>
<feature type="signal peptide" evidence="1">
    <location>
        <begin position="1"/>
        <end position="19"/>
    </location>
</feature>
<accession>A0ABQ1HP28</accession>
<keyword evidence="3" id="KW-1185">Reference proteome</keyword>
<reference evidence="3" key="1">
    <citation type="journal article" date="2019" name="Int. J. Syst. Evol. Microbiol.">
        <title>The Global Catalogue of Microorganisms (GCM) 10K type strain sequencing project: providing services to taxonomists for standard genome sequencing and annotation.</title>
        <authorList>
            <consortium name="The Broad Institute Genomics Platform"/>
            <consortium name="The Broad Institute Genome Sequencing Center for Infectious Disease"/>
            <person name="Wu L."/>
            <person name="Ma J."/>
        </authorList>
    </citation>
    <scope>NUCLEOTIDE SEQUENCE [LARGE SCALE GENOMIC DNA]</scope>
    <source>
        <strain evidence="3">CGMCC 1.12811</strain>
    </source>
</reference>
<dbReference type="Gene3D" id="3.90.930.1">
    <property type="match status" value="1"/>
</dbReference>
<dbReference type="SUPFAM" id="SSF74653">
    <property type="entry name" value="TolA/TonB C-terminal domain"/>
    <property type="match status" value="1"/>
</dbReference>
<dbReference type="InterPro" id="IPR011652">
    <property type="entry name" value="MORN_2"/>
</dbReference>
<feature type="chain" id="PRO_5045865536" description="Energy transducer TonB" evidence="1">
    <location>
        <begin position="20"/>
        <end position="338"/>
    </location>
</feature>
<organism evidence="2 3">
    <name type="scientific">Flavobacterium palustre</name>
    <dbReference type="NCBI Taxonomy" id="1476463"/>
    <lineage>
        <taxon>Bacteria</taxon>
        <taxon>Pseudomonadati</taxon>
        <taxon>Bacteroidota</taxon>
        <taxon>Flavobacteriia</taxon>
        <taxon>Flavobacteriales</taxon>
        <taxon>Flavobacteriaceae</taxon>
        <taxon>Flavobacterium</taxon>
    </lineage>
</organism>
<dbReference type="Proteomes" id="UP000658793">
    <property type="component" value="Unassembled WGS sequence"/>
</dbReference>
<dbReference type="EMBL" id="BMGA01000007">
    <property type="protein sequence ID" value="GGA83704.1"/>
    <property type="molecule type" value="Genomic_DNA"/>
</dbReference>
<evidence type="ECO:0000313" key="2">
    <source>
        <dbReference type="EMBL" id="GGA83704.1"/>
    </source>
</evidence>
<comment type="caution">
    <text evidence="2">The sequence shown here is derived from an EMBL/GenBank/DDBJ whole genome shotgun (WGS) entry which is preliminary data.</text>
</comment>
<evidence type="ECO:0000313" key="3">
    <source>
        <dbReference type="Proteomes" id="UP000658793"/>
    </source>
</evidence>
<name>A0ABQ1HP28_9FLAO</name>
<protein>
    <recommendedName>
        <fullName evidence="4">Energy transducer TonB</fullName>
    </recommendedName>
</protein>
<sequence>MKTNLLTTALLFISVALFAQNNGNKTILLDSLRIPTTDKNYAYIRIVEDYKSTQNLYTVSEYYKSGKLSMKAFTKNKDNLKLEGLRVDYYENGNKKQESNYIDNNLNGKELQWYENGNKKSEKEITWDDQNKNTITKIIQFWNKDGQQTIIDSNGQYETTEENLYEKGEIKNGHKQGVWEGKNLKENYSFSEVYNEGKFISGISTDTNNNKLPYKELMTKPTPAKGIPHFYQHIGRNYKTPKTQGLSGKVYLSFVVDKDGSLTDFRILRDLGYGTGVEGIRVIASYGNWIPGKMRGMPAKVSFSIPISIKAIEGNSNSNNTGAFFKSEMKRVTNNRWQ</sequence>
<evidence type="ECO:0000256" key="1">
    <source>
        <dbReference type="SAM" id="SignalP"/>
    </source>
</evidence>
<evidence type="ECO:0008006" key="4">
    <source>
        <dbReference type="Google" id="ProtNLM"/>
    </source>
</evidence>
<gene>
    <name evidence="2" type="ORF">GCM10008015_25690</name>
</gene>
<proteinExistence type="predicted"/>
<dbReference type="Pfam" id="PF07661">
    <property type="entry name" value="MORN_2"/>
    <property type="match status" value="2"/>
</dbReference>